<comment type="caution">
    <text evidence="10">Lacks conserved residue(s) required for the propagation of feature annotation.</text>
</comment>
<feature type="binding site" evidence="10">
    <location>
        <begin position="114"/>
        <end position="118"/>
    </location>
    <ligand>
        <name>ATP</name>
        <dbReference type="ChEBI" id="CHEBI:30616"/>
    </ligand>
</feature>
<comment type="function">
    <text evidence="10">Participates in a DNA-damage check-point. DisA forms globular foci that rapidly scan along the chromosomes searching for lesions.</text>
</comment>
<organism evidence="12 13">
    <name type="scientific">Cutibacterium avidum</name>
    <dbReference type="NCBI Taxonomy" id="33010"/>
    <lineage>
        <taxon>Bacteria</taxon>
        <taxon>Bacillati</taxon>
        <taxon>Actinomycetota</taxon>
        <taxon>Actinomycetes</taxon>
        <taxon>Propionibacteriales</taxon>
        <taxon>Propionibacteriaceae</taxon>
        <taxon>Cutibacterium</taxon>
    </lineage>
</organism>
<evidence type="ECO:0000256" key="5">
    <source>
        <dbReference type="ARBA" id="ARBA00022763"/>
    </source>
</evidence>
<comment type="catalytic activity">
    <reaction evidence="1 10">
        <text>2 ATP = 3',3'-c-di-AMP + 2 diphosphate</text>
        <dbReference type="Rhea" id="RHEA:35655"/>
        <dbReference type="ChEBI" id="CHEBI:30616"/>
        <dbReference type="ChEBI" id="CHEBI:33019"/>
        <dbReference type="ChEBI" id="CHEBI:71500"/>
        <dbReference type="EC" id="2.7.7.85"/>
    </reaction>
</comment>
<feature type="domain" description="DAC" evidence="11">
    <location>
        <begin position="16"/>
        <end position="155"/>
    </location>
</feature>
<evidence type="ECO:0000256" key="1">
    <source>
        <dbReference type="ARBA" id="ARBA00000877"/>
    </source>
</evidence>
<dbReference type="InterPro" id="IPR036888">
    <property type="entry name" value="DNA_integrity_DisA_N_sf"/>
</dbReference>
<dbReference type="EC" id="2.7.7.85" evidence="10"/>
<evidence type="ECO:0000256" key="6">
    <source>
        <dbReference type="ARBA" id="ARBA00022840"/>
    </source>
</evidence>
<dbReference type="GO" id="GO:0003677">
    <property type="term" value="F:DNA binding"/>
    <property type="evidence" value="ECO:0007669"/>
    <property type="project" value="UniProtKB-UniRule"/>
</dbReference>
<dbReference type="GO" id="GO:0106408">
    <property type="term" value="F:diadenylate cyclase activity"/>
    <property type="evidence" value="ECO:0007669"/>
    <property type="project" value="UniProtKB-EC"/>
</dbReference>
<keyword evidence="6 10" id="KW-0067">ATP-binding</keyword>
<protein>
    <recommendedName>
        <fullName evidence="10">DNA integrity scanning protein DisA</fullName>
    </recommendedName>
    <alternativeName>
        <fullName evidence="10">Cyclic di-AMP synthase</fullName>
        <shortName evidence="10">c-di-AMP synthase</shortName>
    </alternativeName>
    <alternativeName>
        <fullName evidence="10">Diadenylate cyclase</fullName>
        <ecNumber evidence="10">2.7.7.85</ecNumber>
    </alternativeName>
</protein>
<dbReference type="Gene3D" id="1.10.150.20">
    <property type="entry name" value="5' to 3' exonuclease, C-terminal subdomain"/>
    <property type="match status" value="1"/>
</dbReference>
<name>A0A3E2DKW4_9ACTN</name>
<evidence type="ECO:0000313" key="12">
    <source>
        <dbReference type="EMBL" id="RFT46032.1"/>
    </source>
</evidence>
<dbReference type="NCBIfam" id="NF010009">
    <property type="entry name" value="PRK13482.1"/>
    <property type="match status" value="1"/>
</dbReference>
<dbReference type="HAMAP" id="MF_01438">
    <property type="entry name" value="DisA"/>
    <property type="match status" value="1"/>
</dbReference>
<keyword evidence="7 10" id="KW-0460">Magnesium</keyword>
<dbReference type="Proteomes" id="UP000259211">
    <property type="component" value="Unassembled WGS sequence"/>
</dbReference>
<comment type="caution">
    <text evidence="12">The sequence shown here is derived from an EMBL/GenBank/DDBJ whole genome shotgun (WGS) entry which is preliminary data.</text>
</comment>
<evidence type="ECO:0000256" key="4">
    <source>
        <dbReference type="ARBA" id="ARBA00022741"/>
    </source>
</evidence>
<evidence type="ECO:0000259" key="11">
    <source>
        <dbReference type="PROSITE" id="PS51794"/>
    </source>
</evidence>
<dbReference type="PROSITE" id="PS51794">
    <property type="entry name" value="DAC"/>
    <property type="match status" value="1"/>
</dbReference>
<evidence type="ECO:0000313" key="13">
    <source>
        <dbReference type="Proteomes" id="UP000259211"/>
    </source>
</evidence>
<keyword evidence="2 10" id="KW-0808">Transferase</keyword>
<dbReference type="Pfam" id="PF10635">
    <property type="entry name" value="DisA-linker"/>
    <property type="match status" value="1"/>
</dbReference>
<dbReference type="InterPro" id="IPR010994">
    <property type="entry name" value="RuvA_2-like"/>
</dbReference>
<dbReference type="InterPro" id="IPR038331">
    <property type="entry name" value="DisA_sf"/>
</dbReference>
<keyword evidence="4 10" id="KW-0547">Nucleotide-binding</keyword>
<evidence type="ECO:0000256" key="8">
    <source>
        <dbReference type="ARBA" id="ARBA00023125"/>
    </source>
</evidence>
<dbReference type="InterPro" id="IPR050338">
    <property type="entry name" value="DisA"/>
</dbReference>
<dbReference type="AlphaFoldDB" id="A0A3E2DKW4"/>
<dbReference type="RefSeq" id="WP_065674255.1">
    <property type="nucleotide sequence ID" value="NZ_JAQDJS010000005.1"/>
</dbReference>
<dbReference type="Pfam" id="PF02457">
    <property type="entry name" value="DAC"/>
    <property type="match status" value="1"/>
</dbReference>
<gene>
    <name evidence="10" type="primary">disA</name>
    <name evidence="12" type="ORF">CHT91_04340</name>
</gene>
<dbReference type="Gene3D" id="1.20.1260.110">
    <property type="entry name" value="DNA integrity scanning linker region"/>
    <property type="match status" value="1"/>
</dbReference>
<dbReference type="InterPro" id="IPR023763">
    <property type="entry name" value="DNA_integrity_scanning_protein"/>
</dbReference>
<evidence type="ECO:0000256" key="9">
    <source>
        <dbReference type="ARBA" id="ARBA00023204"/>
    </source>
</evidence>
<comment type="cofactor">
    <cofactor evidence="10">
        <name>Mg(2+)</name>
        <dbReference type="ChEBI" id="CHEBI:18420"/>
    </cofactor>
</comment>
<keyword evidence="5 10" id="KW-0227">DNA damage</keyword>
<proteinExistence type="inferred from homology"/>
<feature type="binding site" evidence="10">
    <location>
        <position position="83"/>
    </location>
    <ligand>
        <name>ATP</name>
        <dbReference type="ChEBI" id="CHEBI:30616"/>
    </ligand>
</feature>
<dbReference type="InterPro" id="IPR018906">
    <property type="entry name" value="DNA_integrity_scan_DisA_link"/>
</dbReference>
<accession>A0A3E2DKW4</accession>
<evidence type="ECO:0000256" key="3">
    <source>
        <dbReference type="ARBA" id="ARBA00022695"/>
    </source>
</evidence>
<dbReference type="Gene3D" id="3.40.1700.10">
    <property type="entry name" value="DNA integrity scanning protein, DisA, N-terminal domain"/>
    <property type="match status" value="1"/>
</dbReference>
<sequence length="367" mass="40243">MTDAQPTPESDRETEAARVRHLMALLAPGTPIREGLNRIINGRTGGLIVLGNGPEIDEVCSGGFSLDVRLTPQALRELSKMDGGLVVSSDHERITAAAVHFVPDGNLPTMETGTRHRTGDRLSQQTGAPVVVVSASMSVMSLFLNGRRYPIERPEQLLARANQALATLSSYRARLVEEADNLTMLEVRDQVQVRDVAAVAQRVEMWRRIDAEVRGYVSALGVEGRLVQLQRNELSLGVEDLGRLLTEDYRPDSVAPGEFSLSGLQKLPWEDLLDVAKVAGAIDLDPVEHPLDAPMQPRGHRQLASITDLSSRAIQAIIDHFSNLQTLVSASTSELGDVKGVGLKRAREIRQGLESIFENDQRTHHFH</sequence>
<reference evidence="12 13" key="1">
    <citation type="submission" date="2017-07" db="EMBL/GenBank/DDBJ databases">
        <authorList>
            <person name="Sun Z.S."/>
            <person name="Albrecht U."/>
            <person name="Echele G."/>
            <person name="Lee C.C."/>
        </authorList>
    </citation>
    <scope>NUCLEOTIDE SEQUENCE [LARGE SCALE GENOMIC DNA]</scope>
    <source>
        <strain evidence="12 13">P16-029</strain>
    </source>
</reference>
<evidence type="ECO:0000256" key="7">
    <source>
        <dbReference type="ARBA" id="ARBA00022842"/>
    </source>
</evidence>
<comment type="similarity">
    <text evidence="10">Belongs to the DisA family.</text>
</comment>
<dbReference type="SUPFAM" id="SSF47781">
    <property type="entry name" value="RuvA domain 2-like"/>
    <property type="match status" value="1"/>
</dbReference>
<dbReference type="SUPFAM" id="SSF143597">
    <property type="entry name" value="YojJ-like"/>
    <property type="match status" value="1"/>
</dbReference>
<keyword evidence="3 10" id="KW-0548">Nucleotidyltransferase</keyword>
<dbReference type="PANTHER" id="PTHR34185">
    <property type="entry name" value="DIADENYLATE CYCLASE"/>
    <property type="match status" value="1"/>
</dbReference>
<dbReference type="InterPro" id="IPR003390">
    <property type="entry name" value="DNA_integrity_scan_DisA_N"/>
</dbReference>
<dbReference type="GO" id="GO:0005524">
    <property type="term" value="F:ATP binding"/>
    <property type="evidence" value="ECO:0007669"/>
    <property type="project" value="UniProtKB-UniRule"/>
</dbReference>
<comment type="function">
    <text evidence="10">Has also diadenylate cyclase activity, catalyzing the condensation of 2 ATP molecules into cyclic di-AMP (c-di-AMP). c-di-AMP likely acts as a signaling molecule that may couple DNA integrity with a cellular process.</text>
</comment>
<dbReference type="GO" id="GO:0006281">
    <property type="term" value="P:DNA repair"/>
    <property type="evidence" value="ECO:0007669"/>
    <property type="project" value="UniProtKB-UniRule"/>
</dbReference>
<dbReference type="GO" id="GO:0004016">
    <property type="term" value="F:adenylate cyclase activity"/>
    <property type="evidence" value="ECO:0007669"/>
    <property type="project" value="TreeGrafter"/>
</dbReference>
<evidence type="ECO:0000256" key="2">
    <source>
        <dbReference type="ARBA" id="ARBA00022679"/>
    </source>
</evidence>
<dbReference type="EMBL" id="NOWI01000003">
    <property type="protein sequence ID" value="RFT46032.1"/>
    <property type="molecule type" value="Genomic_DNA"/>
</dbReference>
<keyword evidence="8 10" id="KW-0238">DNA-binding</keyword>
<keyword evidence="9 10" id="KW-0234">DNA repair</keyword>
<comment type="subunit">
    <text evidence="10">Homooctamer.</text>
</comment>
<evidence type="ECO:0000256" key="10">
    <source>
        <dbReference type="HAMAP-Rule" id="MF_01438"/>
    </source>
</evidence>
<dbReference type="PANTHER" id="PTHR34185:SF3">
    <property type="entry name" value="DNA INTEGRITY SCANNING PROTEIN DISA"/>
    <property type="match status" value="1"/>
</dbReference>